<dbReference type="GO" id="GO:0005829">
    <property type="term" value="C:cytosol"/>
    <property type="evidence" value="ECO:0007669"/>
    <property type="project" value="TreeGrafter"/>
</dbReference>
<dbReference type="AlphaFoldDB" id="A0A0B7N5L2"/>
<evidence type="ECO:0000259" key="3">
    <source>
        <dbReference type="Pfam" id="PF00389"/>
    </source>
</evidence>
<dbReference type="SUPFAM" id="SSF51735">
    <property type="entry name" value="NAD(P)-binding Rossmann-fold domains"/>
    <property type="match status" value="1"/>
</dbReference>
<evidence type="ECO:0008006" key="7">
    <source>
        <dbReference type="Google" id="ProtNLM"/>
    </source>
</evidence>
<keyword evidence="1 2" id="KW-0560">Oxidoreductase</keyword>
<dbReference type="InterPro" id="IPR006140">
    <property type="entry name" value="D-isomer_DH_NAD-bd"/>
</dbReference>
<dbReference type="InterPro" id="IPR036291">
    <property type="entry name" value="NAD(P)-bd_dom_sf"/>
</dbReference>
<name>A0A0B7N5L2_9FUNG</name>
<dbReference type="OrthoDB" id="9991913at2759"/>
<comment type="similarity">
    <text evidence="2">Belongs to the D-isomer specific 2-hydroxyacid dehydrogenase family.</text>
</comment>
<dbReference type="InterPro" id="IPR050223">
    <property type="entry name" value="D-isomer_2-hydroxyacid_DH"/>
</dbReference>
<dbReference type="Pfam" id="PF00389">
    <property type="entry name" value="2-Hacid_dh"/>
    <property type="match status" value="1"/>
</dbReference>
<organism evidence="5 6">
    <name type="scientific">Parasitella parasitica</name>
    <dbReference type="NCBI Taxonomy" id="35722"/>
    <lineage>
        <taxon>Eukaryota</taxon>
        <taxon>Fungi</taxon>
        <taxon>Fungi incertae sedis</taxon>
        <taxon>Mucoromycota</taxon>
        <taxon>Mucoromycotina</taxon>
        <taxon>Mucoromycetes</taxon>
        <taxon>Mucorales</taxon>
        <taxon>Mucorineae</taxon>
        <taxon>Mucoraceae</taxon>
        <taxon>Parasitella</taxon>
    </lineage>
</organism>
<dbReference type="GO" id="GO:0051287">
    <property type="term" value="F:NAD binding"/>
    <property type="evidence" value="ECO:0007669"/>
    <property type="project" value="InterPro"/>
</dbReference>
<accession>A0A0B7N5L2</accession>
<dbReference type="InterPro" id="IPR006139">
    <property type="entry name" value="D-isomer_2_OHA_DH_cat_dom"/>
</dbReference>
<feature type="domain" description="D-isomer specific 2-hydroxyacid dehydrogenase NAD-binding" evidence="4">
    <location>
        <begin position="113"/>
        <end position="298"/>
    </location>
</feature>
<evidence type="ECO:0000313" key="5">
    <source>
        <dbReference type="EMBL" id="CEP13618.1"/>
    </source>
</evidence>
<dbReference type="CDD" id="cd05301">
    <property type="entry name" value="GDH"/>
    <property type="match status" value="1"/>
</dbReference>
<evidence type="ECO:0000313" key="6">
    <source>
        <dbReference type="Proteomes" id="UP000054107"/>
    </source>
</evidence>
<gene>
    <name evidence="5" type="primary">PARPA_07733.1 scaffold 30360</name>
</gene>
<dbReference type="PANTHER" id="PTHR10996:SF277">
    <property type="entry name" value="GLYOXYLATE REDUCTASE_HYDROXYPYRUVATE REDUCTASE"/>
    <property type="match status" value="1"/>
</dbReference>
<dbReference type="EMBL" id="LN730358">
    <property type="protein sequence ID" value="CEP13618.1"/>
    <property type="molecule type" value="Genomic_DNA"/>
</dbReference>
<dbReference type="GO" id="GO:0008465">
    <property type="term" value="F:hydroxypyruvate reductase (NADH) activity"/>
    <property type="evidence" value="ECO:0007669"/>
    <property type="project" value="TreeGrafter"/>
</dbReference>
<evidence type="ECO:0000256" key="1">
    <source>
        <dbReference type="ARBA" id="ARBA00023002"/>
    </source>
</evidence>
<evidence type="ECO:0000259" key="4">
    <source>
        <dbReference type="Pfam" id="PF02826"/>
    </source>
</evidence>
<dbReference type="Pfam" id="PF02826">
    <property type="entry name" value="2-Hacid_dh_C"/>
    <property type="match status" value="1"/>
</dbReference>
<keyword evidence="6" id="KW-1185">Reference proteome</keyword>
<dbReference type="FunFam" id="3.40.50.720:FF:000026">
    <property type="entry name" value="Glyoxylate/hydroxypyruvate reductase B"/>
    <property type="match status" value="1"/>
</dbReference>
<dbReference type="Gene3D" id="3.40.50.720">
    <property type="entry name" value="NAD(P)-binding Rossmann-like Domain"/>
    <property type="match status" value="2"/>
</dbReference>
<dbReference type="Proteomes" id="UP000054107">
    <property type="component" value="Unassembled WGS sequence"/>
</dbReference>
<dbReference type="STRING" id="35722.A0A0B7N5L2"/>
<proteinExistence type="inferred from homology"/>
<evidence type="ECO:0000256" key="2">
    <source>
        <dbReference type="RuleBase" id="RU003719"/>
    </source>
</evidence>
<dbReference type="SUPFAM" id="SSF52283">
    <property type="entry name" value="Formate/glycerate dehydrogenase catalytic domain-like"/>
    <property type="match status" value="1"/>
</dbReference>
<sequence>MGFKVLVTRIIPPKAQARLLEQNFELVQWDQDSSIPRNVLLEKVKGVDALFCLLTEKIDDELLDAAGPQLKVIATMSVGYDHIDVAAVKARNIKLGYTPDVLTDATADLTVLLALGASRRIKESIRAAENGAWGKWGPTWLCGSQFTHKTCGIVGLGRIGEAVGHRLKAFGISRFVYSGRSKKPEAEASLNAEFVPFDELLQQSDLVVICCALTKDTQNMFNYEAFSKMKNTVLIYETPLQVLVNSARGGIVHQDDLVRALEDDLIGAVGLDVTTPEPLPPSHKLYSFPNCLILPHVGSATMETRENMANMTLENILAGLSDKPLPYSI</sequence>
<protein>
    <recommendedName>
        <fullName evidence="7">Glyoxylate reductase/hydroxypyruvate reductase</fullName>
    </recommendedName>
</protein>
<feature type="domain" description="D-isomer specific 2-hydroxyacid dehydrogenase catalytic" evidence="3">
    <location>
        <begin position="5"/>
        <end position="326"/>
    </location>
</feature>
<dbReference type="PANTHER" id="PTHR10996">
    <property type="entry name" value="2-HYDROXYACID DEHYDROGENASE-RELATED"/>
    <property type="match status" value="1"/>
</dbReference>
<dbReference type="GO" id="GO:0030267">
    <property type="term" value="F:glyoxylate reductase (NADPH) activity"/>
    <property type="evidence" value="ECO:0007669"/>
    <property type="project" value="TreeGrafter"/>
</dbReference>
<reference evidence="5 6" key="1">
    <citation type="submission" date="2014-09" db="EMBL/GenBank/DDBJ databases">
        <authorList>
            <person name="Ellenberger Sabrina"/>
        </authorList>
    </citation>
    <scope>NUCLEOTIDE SEQUENCE [LARGE SCALE GENOMIC DNA]</scope>
    <source>
        <strain evidence="5 6">CBS 412.66</strain>
    </source>
</reference>